<dbReference type="Pfam" id="PF03466">
    <property type="entry name" value="LysR_substrate"/>
    <property type="match status" value="1"/>
</dbReference>
<protein>
    <submittedName>
        <fullName evidence="6">LysR family transcriptional regulator</fullName>
    </submittedName>
</protein>
<dbReference type="Pfam" id="PF00126">
    <property type="entry name" value="HTH_1"/>
    <property type="match status" value="1"/>
</dbReference>
<comment type="caution">
    <text evidence="6">The sequence shown here is derived from an EMBL/GenBank/DDBJ whole genome shotgun (WGS) entry which is preliminary data.</text>
</comment>
<evidence type="ECO:0000256" key="1">
    <source>
        <dbReference type="ARBA" id="ARBA00009437"/>
    </source>
</evidence>
<dbReference type="EMBL" id="JBHTIF010000001">
    <property type="protein sequence ID" value="MFD0724548.1"/>
    <property type="molecule type" value="Genomic_DNA"/>
</dbReference>
<dbReference type="Gene3D" id="1.10.10.10">
    <property type="entry name" value="Winged helix-like DNA-binding domain superfamily/Winged helix DNA-binding domain"/>
    <property type="match status" value="1"/>
</dbReference>
<evidence type="ECO:0000256" key="4">
    <source>
        <dbReference type="ARBA" id="ARBA00023163"/>
    </source>
</evidence>
<comment type="similarity">
    <text evidence="1">Belongs to the LysR transcriptional regulatory family.</text>
</comment>
<keyword evidence="7" id="KW-1185">Reference proteome</keyword>
<keyword evidence="4" id="KW-0804">Transcription</keyword>
<dbReference type="PROSITE" id="PS50931">
    <property type="entry name" value="HTH_LYSR"/>
    <property type="match status" value="1"/>
</dbReference>
<accession>A0ABW2Y8W9</accession>
<gene>
    <name evidence="6" type="ORF">ACFQ0E_02940</name>
</gene>
<evidence type="ECO:0000259" key="5">
    <source>
        <dbReference type="PROSITE" id="PS50931"/>
    </source>
</evidence>
<evidence type="ECO:0000256" key="2">
    <source>
        <dbReference type="ARBA" id="ARBA00023015"/>
    </source>
</evidence>
<proteinExistence type="inferred from homology"/>
<organism evidence="6 7">
    <name type="scientific">Lysobacter brunescens</name>
    <dbReference type="NCBI Taxonomy" id="262323"/>
    <lineage>
        <taxon>Bacteria</taxon>
        <taxon>Pseudomonadati</taxon>
        <taxon>Pseudomonadota</taxon>
        <taxon>Gammaproteobacteria</taxon>
        <taxon>Lysobacterales</taxon>
        <taxon>Lysobacteraceae</taxon>
        <taxon>Lysobacter</taxon>
    </lineage>
</organism>
<dbReference type="Gene3D" id="3.40.190.290">
    <property type="match status" value="1"/>
</dbReference>
<dbReference type="SUPFAM" id="SSF46785">
    <property type="entry name" value="Winged helix' DNA-binding domain"/>
    <property type="match status" value="1"/>
</dbReference>
<dbReference type="InterPro" id="IPR036390">
    <property type="entry name" value="WH_DNA-bd_sf"/>
</dbReference>
<sequence>MKVDLEALQALDAVIRHGGYAQAAAQLNKVSSALSYQIRKLEEQLRLPLLDRSGYRVRLTPEGEAVLAEGRRLLLQAGRIETLAEQLGSGWEARLLVVVDGILPLADTLQALKRLADEGVPTRVQLKIEFLGGVQYRFAKEGADLMLAKDYVPDPACRAQALDPVECVLCVAPSHPLAARDHPATLADLQAHVELTVQDSSERGGERNLFGGERVFHLSGFVAKRQALLMGMGFGWLPRYLADDHLADGSLCELAWEGGSRYRFTPWLVERLDRPPGRAGRRLVDLLSGRVDA</sequence>
<dbReference type="SUPFAM" id="SSF53850">
    <property type="entry name" value="Periplasmic binding protein-like II"/>
    <property type="match status" value="1"/>
</dbReference>
<reference evidence="7" key="1">
    <citation type="journal article" date="2019" name="Int. J. Syst. Evol. Microbiol.">
        <title>The Global Catalogue of Microorganisms (GCM) 10K type strain sequencing project: providing services to taxonomists for standard genome sequencing and annotation.</title>
        <authorList>
            <consortium name="The Broad Institute Genomics Platform"/>
            <consortium name="The Broad Institute Genome Sequencing Center for Infectious Disease"/>
            <person name="Wu L."/>
            <person name="Ma J."/>
        </authorList>
    </citation>
    <scope>NUCLEOTIDE SEQUENCE [LARGE SCALE GENOMIC DNA]</scope>
    <source>
        <strain evidence="7">CCUG 55585</strain>
    </source>
</reference>
<name>A0ABW2Y8W9_9GAMM</name>
<evidence type="ECO:0000256" key="3">
    <source>
        <dbReference type="ARBA" id="ARBA00023125"/>
    </source>
</evidence>
<dbReference type="InterPro" id="IPR005119">
    <property type="entry name" value="LysR_subst-bd"/>
</dbReference>
<dbReference type="InterPro" id="IPR000847">
    <property type="entry name" value="LysR_HTH_N"/>
</dbReference>
<feature type="domain" description="HTH lysR-type" evidence="5">
    <location>
        <begin position="3"/>
        <end position="60"/>
    </location>
</feature>
<dbReference type="InterPro" id="IPR036388">
    <property type="entry name" value="WH-like_DNA-bd_sf"/>
</dbReference>
<evidence type="ECO:0000313" key="7">
    <source>
        <dbReference type="Proteomes" id="UP001597110"/>
    </source>
</evidence>
<dbReference type="RefSeq" id="WP_386822203.1">
    <property type="nucleotide sequence ID" value="NZ_JBHTIF010000001.1"/>
</dbReference>
<dbReference type="PANTHER" id="PTHR30126:SF4">
    <property type="entry name" value="LYSR FAMILY TRANSCRIPTIONAL REGULATOR"/>
    <property type="match status" value="1"/>
</dbReference>
<keyword evidence="3" id="KW-0238">DNA-binding</keyword>
<evidence type="ECO:0000313" key="6">
    <source>
        <dbReference type="EMBL" id="MFD0724548.1"/>
    </source>
</evidence>
<dbReference type="Proteomes" id="UP001597110">
    <property type="component" value="Unassembled WGS sequence"/>
</dbReference>
<keyword evidence="2" id="KW-0805">Transcription regulation</keyword>
<dbReference type="PANTHER" id="PTHR30126">
    <property type="entry name" value="HTH-TYPE TRANSCRIPTIONAL REGULATOR"/>
    <property type="match status" value="1"/>
</dbReference>